<dbReference type="Proteomes" id="UP000005038">
    <property type="component" value="Unassembled WGS sequence"/>
</dbReference>
<evidence type="ECO:0000313" key="6">
    <source>
        <dbReference type="EMBL" id="GAB33262.1"/>
    </source>
</evidence>
<feature type="compositionally biased region" description="Basic and acidic residues" evidence="4">
    <location>
        <begin position="457"/>
        <end position="480"/>
    </location>
</feature>
<evidence type="ECO:0000313" key="7">
    <source>
        <dbReference type="Proteomes" id="UP000005038"/>
    </source>
</evidence>
<feature type="region of interest" description="Disordered" evidence="4">
    <location>
        <begin position="456"/>
        <end position="480"/>
    </location>
</feature>
<dbReference type="InterPro" id="IPR050090">
    <property type="entry name" value="Tyrosine_recombinase_XerCD"/>
</dbReference>
<dbReference type="InterPro" id="IPR011010">
    <property type="entry name" value="DNA_brk_join_enz"/>
</dbReference>
<feature type="non-terminal residue" evidence="6">
    <location>
        <position position="1"/>
    </location>
</feature>
<comment type="similarity">
    <text evidence="1">Belongs to the 'phage' integrase family.</text>
</comment>
<evidence type="ECO:0000256" key="1">
    <source>
        <dbReference type="ARBA" id="ARBA00008857"/>
    </source>
</evidence>
<accession>H5TIF4</accession>
<keyword evidence="2" id="KW-0238">DNA-binding</keyword>
<reference evidence="6" key="1">
    <citation type="submission" date="2012-02" db="EMBL/GenBank/DDBJ databases">
        <title>Whole genome shotgun sequence of Gordonia otitidis NBRC 100426.</title>
        <authorList>
            <person name="Yoshida I."/>
            <person name="Hosoyama A."/>
            <person name="Tsuchikane K."/>
            <person name="Katsumata H."/>
            <person name="Yamazaki S."/>
            <person name="Fujita N."/>
        </authorList>
    </citation>
    <scope>NUCLEOTIDE SEQUENCE [LARGE SCALE GENOMIC DNA]</scope>
    <source>
        <strain evidence="6">NBRC 100426</strain>
    </source>
</reference>
<evidence type="ECO:0000256" key="2">
    <source>
        <dbReference type="ARBA" id="ARBA00023125"/>
    </source>
</evidence>
<dbReference type="PANTHER" id="PTHR30349">
    <property type="entry name" value="PHAGE INTEGRASE-RELATED"/>
    <property type="match status" value="1"/>
</dbReference>
<dbReference type="InterPro" id="IPR002104">
    <property type="entry name" value="Integrase_catalytic"/>
</dbReference>
<comment type="caution">
    <text evidence="6">The sequence shown here is derived from an EMBL/GenBank/DDBJ whole genome shotgun (WGS) entry which is preliminary data.</text>
</comment>
<protein>
    <submittedName>
        <fullName evidence="6">Transposase</fullName>
    </submittedName>
</protein>
<dbReference type="RefSeq" id="WP_007237520.1">
    <property type="nucleotide sequence ID" value="NZ_BAFB01000057.1"/>
</dbReference>
<dbReference type="GO" id="GO:0015074">
    <property type="term" value="P:DNA integration"/>
    <property type="evidence" value="ECO:0007669"/>
    <property type="project" value="InterPro"/>
</dbReference>
<dbReference type="GO" id="GO:0003677">
    <property type="term" value="F:DNA binding"/>
    <property type="evidence" value="ECO:0007669"/>
    <property type="project" value="UniProtKB-KW"/>
</dbReference>
<dbReference type="EMBL" id="BAFB01000057">
    <property type="protein sequence ID" value="GAB33262.1"/>
    <property type="molecule type" value="Genomic_DNA"/>
</dbReference>
<dbReference type="STRING" id="1108044.GOOTI_057_00030"/>
<dbReference type="SUPFAM" id="SSF56349">
    <property type="entry name" value="DNA breaking-rejoining enzymes"/>
    <property type="match status" value="1"/>
</dbReference>
<name>H5TIF4_GORO1</name>
<dbReference type="PROSITE" id="PS51898">
    <property type="entry name" value="TYR_RECOMBINASE"/>
    <property type="match status" value="1"/>
</dbReference>
<keyword evidence="3" id="KW-0233">DNA recombination</keyword>
<keyword evidence="7" id="KW-1185">Reference proteome</keyword>
<evidence type="ECO:0000256" key="4">
    <source>
        <dbReference type="SAM" id="MobiDB-lite"/>
    </source>
</evidence>
<dbReference type="AlphaFoldDB" id="H5TIF4"/>
<organism evidence="6 7">
    <name type="scientific">Gordonia otitidis (strain DSM 44809 / CCUG 52243 / JCM 12355 / NBRC 100426 / IFM 10032)</name>
    <dbReference type="NCBI Taxonomy" id="1108044"/>
    <lineage>
        <taxon>Bacteria</taxon>
        <taxon>Bacillati</taxon>
        <taxon>Actinomycetota</taxon>
        <taxon>Actinomycetes</taxon>
        <taxon>Mycobacteriales</taxon>
        <taxon>Gordoniaceae</taxon>
        <taxon>Gordonia</taxon>
    </lineage>
</organism>
<dbReference type="Pfam" id="PF00589">
    <property type="entry name" value="Phage_integrase"/>
    <property type="match status" value="1"/>
</dbReference>
<proteinExistence type="inferred from homology"/>
<gene>
    <name evidence="6" type="ORF">GOOTI_057_00030</name>
</gene>
<evidence type="ECO:0000259" key="5">
    <source>
        <dbReference type="PROSITE" id="PS51898"/>
    </source>
</evidence>
<dbReference type="InterPro" id="IPR013762">
    <property type="entry name" value="Integrase-like_cat_sf"/>
</dbReference>
<dbReference type="Gene3D" id="1.10.443.10">
    <property type="entry name" value="Intergrase catalytic core"/>
    <property type="match status" value="1"/>
</dbReference>
<sequence length="480" mass="53903">QTFRDYTAYLESQEGQSRPGKPLTQNAIDNARSRAQSFYAFMADNAEEAAAVTGDQRWAKLTDSHTRLWGPAFRPGRRKNTRELTWYSTADLQQMLNYLDVLAADLGHPVSITHPDGTISLVAGLGDPQAARTWLLQALTGRRASEILMLDFDPLEAIAGQKPPDPDDPDAFVAKLRYQQTKVDGVLPTILVEQAVVNVVTEQQDWLRARYPDVESKYLFLGLRHHNQGQLPRSYHSYGEKLRQLDKIHGLVDAAGHRLQFSQTHRLRHTRATELLNDGVPIHVVQRYLGHASPEMTLRYAATLEATAEAEFLKHKKIGASGADIGISPSDIYDMTQLSQRTDRVLPNGVCLLPPLKSCDKGNACLTCGHFATDATHLDELTDQRRKTLTLIDVRRRQYHERTGRELTDDNVWIHERRRELASLDAIINRLHAESEQIVAGAGTAQRLPLLQIKTRGSHESALRKADSSEPNDQRGQETK</sequence>
<dbReference type="GO" id="GO:0006310">
    <property type="term" value="P:DNA recombination"/>
    <property type="evidence" value="ECO:0007669"/>
    <property type="project" value="UniProtKB-KW"/>
</dbReference>
<dbReference type="PANTHER" id="PTHR30349:SF41">
    <property type="entry name" value="INTEGRASE_RECOMBINASE PROTEIN MJ0367-RELATED"/>
    <property type="match status" value="1"/>
</dbReference>
<feature type="domain" description="Tyr recombinase" evidence="5">
    <location>
        <begin position="82"/>
        <end position="313"/>
    </location>
</feature>
<evidence type="ECO:0000256" key="3">
    <source>
        <dbReference type="ARBA" id="ARBA00023172"/>
    </source>
</evidence>